<dbReference type="PROSITE" id="PS50943">
    <property type="entry name" value="HTH_CROC1"/>
    <property type="match status" value="1"/>
</dbReference>
<keyword evidence="3" id="KW-1185">Reference proteome</keyword>
<dbReference type="Gene3D" id="1.10.260.40">
    <property type="entry name" value="lambda repressor-like DNA-binding domains"/>
    <property type="match status" value="1"/>
</dbReference>
<dbReference type="Proteomes" id="UP000825679">
    <property type="component" value="Chromosome"/>
</dbReference>
<dbReference type="InterPro" id="IPR001387">
    <property type="entry name" value="Cro/C1-type_HTH"/>
</dbReference>
<accession>A0ABX8Z648</accession>
<dbReference type="InterPro" id="IPR010982">
    <property type="entry name" value="Lambda_DNA-bd_dom_sf"/>
</dbReference>
<dbReference type="CDD" id="cd00093">
    <property type="entry name" value="HTH_XRE"/>
    <property type="match status" value="1"/>
</dbReference>
<feature type="domain" description="HTH cro/C1-type" evidence="1">
    <location>
        <begin position="22"/>
        <end position="75"/>
    </location>
</feature>
<dbReference type="RefSeq" id="WP_221004792.1">
    <property type="nucleotide sequence ID" value="NZ_CP081150.1"/>
</dbReference>
<dbReference type="Pfam" id="PF01381">
    <property type="entry name" value="HTH_3"/>
    <property type="match status" value="1"/>
</dbReference>
<proteinExistence type="predicted"/>
<dbReference type="EMBL" id="CP081150">
    <property type="protein sequence ID" value="QZA76384.1"/>
    <property type="molecule type" value="Genomic_DNA"/>
</dbReference>
<organism evidence="2 3">
    <name type="scientific">Deefgea tanakiae</name>
    <dbReference type="NCBI Taxonomy" id="2865840"/>
    <lineage>
        <taxon>Bacteria</taxon>
        <taxon>Pseudomonadati</taxon>
        <taxon>Pseudomonadota</taxon>
        <taxon>Betaproteobacteria</taxon>
        <taxon>Neisseriales</taxon>
        <taxon>Chitinibacteraceae</taxon>
        <taxon>Deefgea</taxon>
    </lineage>
</organism>
<reference evidence="2 3" key="1">
    <citation type="submission" date="2021-08" db="EMBL/GenBank/DDBJ databases">
        <title>complete genome sequencing of Deefgea sp. D25.</title>
        <authorList>
            <person name="Bae J.-W."/>
            <person name="Gim D.-H."/>
        </authorList>
    </citation>
    <scope>NUCLEOTIDE SEQUENCE [LARGE SCALE GENOMIC DNA]</scope>
    <source>
        <strain evidence="2 3">D25</strain>
    </source>
</reference>
<gene>
    <name evidence="2" type="ORF">K4H28_08465</name>
</gene>
<name>A0ABX8Z648_9NEIS</name>
<evidence type="ECO:0000259" key="1">
    <source>
        <dbReference type="PROSITE" id="PS50943"/>
    </source>
</evidence>
<dbReference type="SMART" id="SM00530">
    <property type="entry name" value="HTH_XRE"/>
    <property type="match status" value="1"/>
</dbReference>
<dbReference type="SUPFAM" id="SSF47413">
    <property type="entry name" value="lambda repressor-like DNA-binding domains"/>
    <property type="match status" value="1"/>
</dbReference>
<sequence length="145" mass="16339">MKQDGATDGMFLPHGDGFGERLRAERLGIRLSQQEFADLGGVSRPAQANYEAEKREPSLSYLSAISQRVDVLYVINGQRASKQKCEVDEKLIEMILETIDDWAQQENREIPRVNLSQFLSLFINQALNFGGLEPKGMAQVLRLVK</sequence>
<protein>
    <submittedName>
        <fullName evidence="2">Helix-turn-helix domain-containing protein</fullName>
    </submittedName>
</protein>
<evidence type="ECO:0000313" key="3">
    <source>
        <dbReference type="Proteomes" id="UP000825679"/>
    </source>
</evidence>
<evidence type="ECO:0000313" key="2">
    <source>
        <dbReference type="EMBL" id="QZA76384.1"/>
    </source>
</evidence>